<proteinExistence type="predicted"/>
<sequence length="498" mass="56225">MGGCTSMTTIVNVQYNKQSIQVQCKNIADLRQQIISAFKLTETFIITSGKKNMRTSSDLFMAPKNMKKQINVIVEVISEVFHPSKAQVKFEKGYGIVFLAKYLVFPTFIFSEGNIKTQSIYVGNEAFELKNYYHTLDIPGLALGKIRKQGRKLELLEFKEETLEDKDKLYIFKENNRYSASKIVNSKSMTGSLVYNEKNLPVAVVAWSDKNEIIPLDHLKNSVQFAINFANLPDESMPVNISHLNRSFFSPVFTEVSILYTSNKIITYHPNDYNVNFYPQEKDFTNFSITQTPIGFILALGQEVYNYDIQHLQALQPALTPHKNHAALLHQAFFVILGGVSSKKVECMHLYTLKWNILPDLPNIYEAPASCSIGNSIYLLGGTVDGIASNNVIKLEDNTNEWEILRWKLPWTAEAPAAIGIGREIVVFGGNQNDKDKFVVLDNGREITSGYLGTHATFSGLQSGRVNFDIVIHSREGIIFKYDASVKKIFILSIGNYF</sequence>
<dbReference type="InterPro" id="IPR015915">
    <property type="entry name" value="Kelch-typ_b-propeller"/>
</dbReference>
<dbReference type="InterPro" id="IPR006652">
    <property type="entry name" value="Kelch_1"/>
</dbReference>
<dbReference type="EMBL" id="MPUH01000907">
    <property type="protein sequence ID" value="OMJ72374.1"/>
    <property type="molecule type" value="Genomic_DNA"/>
</dbReference>
<protein>
    <recommendedName>
        <fullName evidence="3">Kelch motif family protein</fullName>
    </recommendedName>
</protein>
<dbReference type="AlphaFoldDB" id="A0A1R2B6E7"/>
<dbReference type="OrthoDB" id="10027872at2759"/>
<gene>
    <name evidence="1" type="ORF">SteCoe_29213</name>
</gene>
<accession>A0A1R2B6E7</accession>
<comment type="caution">
    <text evidence="1">The sequence shown here is derived from an EMBL/GenBank/DDBJ whole genome shotgun (WGS) entry which is preliminary data.</text>
</comment>
<dbReference type="SUPFAM" id="SSF117281">
    <property type="entry name" value="Kelch motif"/>
    <property type="match status" value="1"/>
</dbReference>
<evidence type="ECO:0008006" key="3">
    <source>
        <dbReference type="Google" id="ProtNLM"/>
    </source>
</evidence>
<evidence type="ECO:0000313" key="1">
    <source>
        <dbReference type="EMBL" id="OMJ72374.1"/>
    </source>
</evidence>
<keyword evidence="2" id="KW-1185">Reference proteome</keyword>
<evidence type="ECO:0000313" key="2">
    <source>
        <dbReference type="Proteomes" id="UP000187209"/>
    </source>
</evidence>
<reference evidence="1 2" key="1">
    <citation type="submission" date="2016-11" db="EMBL/GenBank/DDBJ databases">
        <title>The macronuclear genome of Stentor coeruleus: a giant cell with tiny introns.</title>
        <authorList>
            <person name="Slabodnick M."/>
            <person name="Ruby J.G."/>
            <person name="Reiff S.B."/>
            <person name="Swart E.C."/>
            <person name="Gosai S."/>
            <person name="Prabakaran S."/>
            <person name="Witkowska E."/>
            <person name="Larue G.E."/>
            <person name="Fisher S."/>
            <person name="Freeman R.M."/>
            <person name="Gunawardena J."/>
            <person name="Chu W."/>
            <person name="Stover N.A."/>
            <person name="Gregory B.D."/>
            <person name="Nowacki M."/>
            <person name="Derisi J."/>
            <person name="Roy S.W."/>
            <person name="Marshall W.F."/>
            <person name="Sood P."/>
        </authorList>
    </citation>
    <scope>NUCLEOTIDE SEQUENCE [LARGE SCALE GENOMIC DNA]</scope>
    <source>
        <strain evidence="1">WM001</strain>
    </source>
</reference>
<name>A0A1R2B6E7_9CILI</name>
<dbReference type="Proteomes" id="UP000187209">
    <property type="component" value="Unassembled WGS sequence"/>
</dbReference>
<dbReference type="Gene3D" id="2.120.10.80">
    <property type="entry name" value="Kelch-type beta propeller"/>
    <property type="match status" value="1"/>
</dbReference>
<dbReference type="Pfam" id="PF01344">
    <property type="entry name" value="Kelch_1"/>
    <property type="match status" value="1"/>
</dbReference>
<organism evidence="1 2">
    <name type="scientific">Stentor coeruleus</name>
    <dbReference type="NCBI Taxonomy" id="5963"/>
    <lineage>
        <taxon>Eukaryota</taxon>
        <taxon>Sar</taxon>
        <taxon>Alveolata</taxon>
        <taxon>Ciliophora</taxon>
        <taxon>Postciliodesmatophora</taxon>
        <taxon>Heterotrichea</taxon>
        <taxon>Heterotrichida</taxon>
        <taxon>Stentoridae</taxon>
        <taxon>Stentor</taxon>
    </lineage>
</organism>